<evidence type="ECO:0000256" key="2">
    <source>
        <dbReference type="ARBA" id="ARBA00004870"/>
    </source>
</evidence>
<dbReference type="PANTHER" id="PTHR42724:SF1">
    <property type="entry name" value="TETRAACYLDISACCHARIDE 4'-KINASE, MITOCHONDRIAL-RELATED"/>
    <property type="match status" value="1"/>
</dbReference>
<evidence type="ECO:0000256" key="4">
    <source>
        <dbReference type="ARBA" id="ARBA00016436"/>
    </source>
</evidence>
<dbReference type="HAMAP" id="MF_00409">
    <property type="entry name" value="LpxK"/>
    <property type="match status" value="1"/>
</dbReference>
<accession>A0A9D2KM99</accession>
<organism evidence="14 15">
    <name type="scientific">Candidatus Mailhella merdigallinarum</name>
    <dbReference type="NCBI Taxonomy" id="2838658"/>
    <lineage>
        <taxon>Bacteria</taxon>
        <taxon>Pseudomonadati</taxon>
        <taxon>Thermodesulfobacteriota</taxon>
        <taxon>Desulfovibrionia</taxon>
        <taxon>Desulfovibrionales</taxon>
        <taxon>Desulfovibrionaceae</taxon>
        <taxon>Mailhella</taxon>
    </lineage>
</organism>
<sequence>MADRHPLQNAFAPLLIPLSLAYGGAVKARRRMAGRGIPSPYLPPRPCVSVGNISWGGTGKTPVTDWLLDWADARNLRAAVLTRGYGAKAPFRPFPVTADADPAHSGDEPLMLARLHPHALILADPDRNRAARAGLAAPHPPDLFLLDDGFQHLSTGRHLDLVLLDADDLLDGPASNWNRVLPAGTWREPAAALSAAGAFLIKLNPDAWPDALPALRRRLAPFPRPVFAFRLRPQGLRPCGPTPSPMQPASALPGPYLLTSGVGNPDQVRRSVEEFMGRPPKEHLIFPDHHDYARRPDDARRLAAPGLPVICTAKDAVKLASLNLPALYALEVKADFYAAAWPSGTGGPDFATWWNLWWTGQSPLNINGKTN</sequence>
<comment type="pathway">
    <text evidence="2 13">Glycolipid biosynthesis; lipid IV(A) biosynthesis; lipid IV(A) from (3R)-3-hydroxytetradecanoyl-[acyl-carrier-protein] and UDP-N-acetyl-alpha-D-glucosamine: step 6/6.</text>
</comment>
<keyword evidence="6 13" id="KW-0441">Lipid A biosynthesis</keyword>
<evidence type="ECO:0000256" key="7">
    <source>
        <dbReference type="ARBA" id="ARBA00022679"/>
    </source>
</evidence>
<dbReference type="NCBIfam" id="TIGR00682">
    <property type="entry name" value="lpxK"/>
    <property type="match status" value="1"/>
</dbReference>
<evidence type="ECO:0000256" key="8">
    <source>
        <dbReference type="ARBA" id="ARBA00022741"/>
    </source>
</evidence>
<proteinExistence type="inferred from homology"/>
<evidence type="ECO:0000256" key="12">
    <source>
        <dbReference type="ARBA" id="ARBA00029757"/>
    </source>
</evidence>
<dbReference type="SUPFAM" id="SSF52540">
    <property type="entry name" value="P-loop containing nucleoside triphosphate hydrolases"/>
    <property type="match status" value="1"/>
</dbReference>
<comment type="function">
    <text evidence="1 13">Transfers the gamma-phosphate of ATP to the 4'-position of a tetraacyldisaccharide 1-phosphate intermediate (termed DS-1-P) to form tetraacyldisaccharide 1,4'-bis-phosphate (lipid IVA).</text>
</comment>
<dbReference type="PANTHER" id="PTHR42724">
    <property type="entry name" value="TETRAACYLDISACCHARIDE 4'-KINASE"/>
    <property type="match status" value="1"/>
</dbReference>
<keyword evidence="8 13" id="KW-0547">Nucleotide-binding</keyword>
<dbReference type="EMBL" id="DXAN01000032">
    <property type="protein sequence ID" value="HJA09556.1"/>
    <property type="molecule type" value="Genomic_DNA"/>
</dbReference>
<evidence type="ECO:0000256" key="6">
    <source>
        <dbReference type="ARBA" id="ARBA00022556"/>
    </source>
</evidence>
<dbReference type="AlphaFoldDB" id="A0A9D2KM99"/>
<comment type="similarity">
    <text evidence="13">Belongs to the LpxK family.</text>
</comment>
<evidence type="ECO:0000256" key="9">
    <source>
        <dbReference type="ARBA" id="ARBA00022777"/>
    </source>
</evidence>
<evidence type="ECO:0000256" key="10">
    <source>
        <dbReference type="ARBA" id="ARBA00022840"/>
    </source>
</evidence>
<dbReference type="GO" id="GO:0009244">
    <property type="term" value="P:lipopolysaccharide core region biosynthetic process"/>
    <property type="evidence" value="ECO:0007669"/>
    <property type="project" value="TreeGrafter"/>
</dbReference>
<protein>
    <recommendedName>
        <fullName evidence="4 13">Tetraacyldisaccharide 4'-kinase</fullName>
        <ecNumber evidence="3 13">2.7.1.130</ecNumber>
    </recommendedName>
    <alternativeName>
        <fullName evidence="12 13">Lipid A 4'-kinase</fullName>
    </alternativeName>
</protein>
<comment type="catalytic activity">
    <reaction evidence="13">
        <text>a lipid A disaccharide + ATP = a lipid IVA + ADP + H(+)</text>
        <dbReference type="Rhea" id="RHEA:67840"/>
        <dbReference type="ChEBI" id="CHEBI:15378"/>
        <dbReference type="ChEBI" id="CHEBI:30616"/>
        <dbReference type="ChEBI" id="CHEBI:176343"/>
        <dbReference type="ChEBI" id="CHEBI:176425"/>
        <dbReference type="ChEBI" id="CHEBI:456216"/>
        <dbReference type="EC" id="2.7.1.130"/>
    </reaction>
</comment>
<reference evidence="14" key="2">
    <citation type="submission" date="2021-04" db="EMBL/GenBank/DDBJ databases">
        <authorList>
            <person name="Gilroy R."/>
        </authorList>
    </citation>
    <scope>NUCLEOTIDE SEQUENCE</scope>
    <source>
        <strain evidence="14">CHK186-16707</strain>
    </source>
</reference>
<gene>
    <name evidence="13 14" type="primary">lpxK</name>
    <name evidence="14" type="ORF">H9962_10290</name>
</gene>
<dbReference type="EC" id="2.7.1.130" evidence="3 13"/>
<dbReference type="GO" id="GO:0005524">
    <property type="term" value="F:ATP binding"/>
    <property type="evidence" value="ECO:0007669"/>
    <property type="project" value="UniProtKB-UniRule"/>
</dbReference>
<dbReference type="GO" id="GO:0005886">
    <property type="term" value="C:plasma membrane"/>
    <property type="evidence" value="ECO:0007669"/>
    <property type="project" value="TreeGrafter"/>
</dbReference>
<keyword evidence="11 13" id="KW-0443">Lipid metabolism</keyword>
<keyword evidence="5 13" id="KW-0444">Lipid biosynthesis</keyword>
<dbReference type="GO" id="GO:0009245">
    <property type="term" value="P:lipid A biosynthetic process"/>
    <property type="evidence" value="ECO:0007669"/>
    <property type="project" value="UniProtKB-UniRule"/>
</dbReference>
<feature type="binding site" evidence="13">
    <location>
        <begin position="54"/>
        <end position="61"/>
    </location>
    <ligand>
        <name>ATP</name>
        <dbReference type="ChEBI" id="CHEBI:30616"/>
    </ligand>
</feature>
<dbReference type="Pfam" id="PF02606">
    <property type="entry name" value="LpxK"/>
    <property type="match status" value="1"/>
</dbReference>
<evidence type="ECO:0000256" key="3">
    <source>
        <dbReference type="ARBA" id="ARBA00012071"/>
    </source>
</evidence>
<keyword evidence="10 13" id="KW-0067">ATP-binding</keyword>
<dbReference type="InterPro" id="IPR027417">
    <property type="entry name" value="P-loop_NTPase"/>
</dbReference>
<evidence type="ECO:0000256" key="1">
    <source>
        <dbReference type="ARBA" id="ARBA00002274"/>
    </source>
</evidence>
<evidence type="ECO:0000313" key="14">
    <source>
        <dbReference type="EMBL" id="HJA09556.1"/>
    </source>
</evidence>
<dbReference type="InterPro" id="IPR003758">
    <property type="entry name" value="LpxK"/>
</dbReference>
<dbReference type="Proteomes" id="UP000824225">
    <property type="component" value="Unassembled WGS sequence"/>
</dbReference>
<evidence type="ECO:0000256" key="5">
    <source>
        <dbReference type="ARBA" id="ARBA00022516"/>
    </source>
</evidence>
<keyword evidence="7 13" id="KW-0808">Transferase</keyword>
<name>A0A9D2KM99_9BACT</name>
<dbReference type="GO" id="GO:0009029">
    <property type="term" value="F:lipid-A 4'-kinase activity"/>
    <property type="evidence" value="ECO:0007669"/>
    <property type="project" value="UniProtKB-UniRule"/>
</dbReference>
<evidence type="ECO:0000256" key="13">
    <source>
        <dbReference type="HAMAP-Rule" id="MF_00409"/>
    </source>
</evidence>
<reference evidence="14" key="1">
    <citation type="journal article" date="2021" name="PeerJ">
        <title>Extensive microbial diversity within the chicken gut microbiome revealed by metagenomics and culture.</title>
        <authorList>
            <person name="Gilroy R."/>
            <person name="Ravi A."/>
            <person name="Getino M."/>
            <person name="Pursley I."/>
            <person name="Horton D.L."/>
            <person name="Alikhan N.F."/>
            <person name="Baker D."/>
            <person name="Gharbi K."/>
            <person name="Hall N."/>
            <person name="Watson M."/>
            <person name="Adriaenssens E.M."/>
            <person name="Foster-Nyarko E."/>
            <person name="Jarju S."/>
            <person name="Secka A."/>
            <person name="Antonio M."/>
            <person name="Oren A."/>
            <person name="Chaudhuri R.R."/>
            <person name="La Ragione R."/>
            <person name="Hildebrand F."/>
            <person name="Pallen M.J."/>
        </authorList>
    </citation>
    <scope>NUCLEOTIDE SEQUENCE</scope>
    <source>
        <strain evidence="14">CHK186-16707</strain>
    </source>
</reference>
<comment type="caution">
    <text evidence="14">The sequence shown here is derived from an EMBL/GenBank/DDBJ whole genome shotgun (WGS) entry which is preliminary data.</text>
</comment>
<evidence type="ECO:0000256" key="11">
    <source>
        <dbReference type="ARBA" id="ARBA00023098"/>
    </source>
</evidence>
<keyword evidence="9 13" id="KW-0418">Kinase</keyword>
<evidence type="ECO:0000313" key="15">
    <source>
        <dbReference type="Proteomes" id="UP000824225"/>
    </source>
</evidence>